<accession>E9HKW4</accession>
<keyword evidence="2" id="KW-1185">Reference proteome</keyword>
<dbReference type="InParanoid" id="E9HKW4"/>
<gene>
    <name evidence="1" type="ORF">DAPPUDRAFT_261359</name>
</gene>
<name>E9HKW4_DAPPU</name>
<organism evidence="1 2">
    <name type="scientific">Daphnia pulex</name>
    <name type="common">Water flea</name>
    <dbReference type="NCBI Taxonomy" id="6669"/>
    <lineage>
        <taxon>Eukaryota</taxon>
        <taxon>Metazoa</taxon>
        <taxon>Ecdysozoa</taxon>
        <taxon>Arthropoda</taxon>
        <taxon>Crustacea</taxon>
        <taxon>Branchiopoda</taxon>
        <taxon>Diplostraca</taxon>
        <taxon>Cladocera</taxon>
        <taxon>Anomopoda</taxon>
        <taxon>Daphniidae</taxon>
        <taxon>Daphnia</taxon>
    </lineage>
</organism>
<evidence type="ECO:0000313" key="2">
    <source>
        <dbReference type="Proteomes" id="UP000000305"/>
    </source>
</evidence>
<dbReference type="KEGG" id="dpx:DAPPUDRAFT_261359"/>
<dbReference type="EMBL" id="GL732673">
    <property type="protein sequence ID" value="EFX67627.1"/>
    <property type="molecule type" value="Genomic_DNA"/>
</dbReference>
<proteinExistence type="predicted"/>
<dbReference type="Proteomes" id="UP000000305">
    <property type="component" value="Unassembled WGS sequence"/>
</dbReference>
<sequence>MSLVYTSATTPTVAAYIHEGVSKTEDLGSDAQTCHYSCIIQAFMCVDGKRSVDLHLD</sequence>
<evidence type="ECO:0000313" key="1">
    <source>
        <dbReference type="EMBL" id="EFX67627.1"/>
    </source>
</evidence>
<dbReference type="AlphaFoldDB" id="E9HKW4"/>
<dbReference type="HOGENOM" id="CLU_2998519_0_0_1"/>
<reference evidence="1 2" key="1">
    <citation type="journal article" date="2011" name="Science">
        <title>The ecoresponsive genome of Daphnia pulex.</title>
        <authorList>
            <person name="Colbourne J.K."/>
            <person name="Pfrender M.E."/>
            <person name="Gilbert D."/>
            <person name="Thomas W.K."/>
            <person name="Tucker A."/>
            <person name="Oakley T.H."/>
            <person name="Tokishita S."/>
            <person name="Aerts A."/>
            <person name="Arnold G.J."/>
            <person name="Basu M.K."/>
            <person name="Bauer D.J."/>
            <person name="Caceres C.E."/>
            <person name="Carmel L."/>
            <person name="Casola C."/>
            <person name="Choi J.H."/>
            <person name="Detter J.C."/>
            <person name="Dong Q."/>
            <person name="Dusheyko S."/>
            <person name="Eads B.D."/>
            <person name="Frohlich T."/>
            <person name="Geiler-Samerotte K.A."/>
            <person name="Gerlach D."/>
            <person name="Hatcher P."/>
            <person name="Jogdeo S."/>
            <person name="Krijgsveld J."/>
            <person name="Kriventseva E.V."/>
            <person name="Kultz D."/>
            <person name="Laforsch C."/>
            <person name="Lindquist E."/>
            <person name="Lopez J."/>
            <person name="Manak J.R."/>
            <person name="Muller J."/>
            <person name="Pangilinan J."/>
            <person name="Patwardhan R.P."/>
            <person name="Pitluck S."/>
            <person name="Pritham E.J."/>
            <person name="Rechtsteiner A."/>
            <person name="Rho M."/>
            <person name="Rogozin I.B."/>
            <person name="Sakarya O."/>
            <person name="Salamov A."/>
            <person name="Schaack S."/>
            <person name="Shapiro H."/>
            <person name="Shiga Y."/>
            <person name="Skalitzky C."/>
            <person name="Smith Z."/>
            <person name="Souvorov A."/>
            <person name="Sung W."/>
            <person name="Tang Z."/>
            <person name="Tsuchiya D."/>
            <person name="Tu H."/>
            <person name="Vos H."/>
            <person name="Wang M."/>
            <person name="Wolf Y.I."/>
            <person name="Yamagata H."/>
            <person name="Yamada T."/>
            <person name="Ye Y."/>
            <person name="Shaw J.R."/>
            <person name="Andrews J."/>
            <person name="Crease T.J."/>
            <person name="Tang H."/>
            <person name="Lucas S.M."/>
            <person name="Robertson H.M."/>
            <person name="Bork P."/>
            <person name="Koonin E.V."/>
            <person name="Zdobnov E.M."/>
            <person name="Grigoriev I.V."/>
            <person name="Lynch M."/>
            <person name="Boore J.L."/>
        </authorList>
    </citation>
    <scope>NUCLEOTIDE SEQUENCE [LARGE SCALE GENOMIC DNA]</scope>
</reference>
<protein>
    <submittedName>
        <fullName evidence="1">Uncharacterized protein</fullName>
    </submittedName>
</protein>